<name>Q0CJF8_ASPTN</name>
<proteinExistence type="predicted"/>
<dbReference type="Proteomes" id="UP000007963">
    <property type="component" value="Unassembled WGS sequence"/>
</dbReference>
<dbReference type="OrthoDB" id="5153884at2759"/>
<dbReference type="GeneID" id="4321536"/>
<dbReference type="RefSeq" id="XP_001215354.1">
    <property type="nucleotide sequence ID" value="XM_001215354.1"/>
</dbReference>
<dbReference type="OMA" id="GHGWKLF"/>
<dbReference type="AlphaFoldDB" id="Q0CJF8"/>
<dbReference type="EMBL" id="CH476601">
    <property type="protein sequence ID" value="EAU33937.1"/>
    <property type="molecule type" value="Genomic_DNA"/>
</dbReference>
<dbReference type="HOGENOM" id="CLU_032318_0_0_1"/>
<dbReference type="eggNOG" id="ENOG502SWX9">
    <property type="taxonomic scope" value="Eukaryota"/>
</dbReference>
<reference evidence="2" key="1">
    <citation type="submission" date="2005-09" db="EMBL/GenBank/DDBJ databases">
        <title>Annotation of the Aspergillus terreus NIH2624 genome.</title>
        <authorList>
            <person name="Birren B.W."/>
            <person name="Lander E.S."/>
            <person name="Galagan J.E."/>
            <person name="Nusbaum C."/>
            <person name="Devon K."/>
            <person name="Henn M."/>
            <person name="Ma L.-J."/>
            <person name="Jaffe D.B."/>
            <person name="Butler J."/>
            <person name="Alvarez P."/>
            <person name="Gnerre S."/>
            <person name="Grabherr M."/>
            <person name="Kleber M."/>
            <person name="Mauceli E.W."/>
            <person name="Brockman W."/>
            <person name="Rounsley S."/>
            <person name="Young S.K."/>
            <person name="LaButti K."/>
            <person name="Pushparaj V."/>
            <person name="DeCaprio D."/>
            <person name="Crawford M."/>
            <person name="Koehrsen M."/>
            <person name="Engels R."/>
            <person name="Montgomery P."/>
            <person name="Pearson M."/>
            <person name="Howarth C."/>
            <person name="Larson L."/>
            <person name="Luoma S."/>
            <person name="White J."/>
            <person name="Alvarado L."/>
            <person name="Kodira C.D."/>
            <person name="Zeng Q."/>
            <person name="Oleary S."/>
            <person name="Yandava C."/>
            <person name="Denning D.W."/>
            <person name="Nierman W.C."/>
            <person name="Milne T."/>
            <person name="Madden K."/>
        </authorList>
    </citation>
    <scope>NUCLEOTIDE SEQUENCE [LARGE SCALE GENOMIC DNA]</scope>
    <source>
        <strain evidence="2">NIH 2624 / FGSC A1156</strain>
    </source>
</reference>
<accession>Q0CJF8</accession>
<evidence type="ECO:0000313" key="2">
    <source>
        <dbReference type="Proteomes" id="UP000007963"/>
    </source>
</evidence>
<sequence length="596" mass="67610">MYSDEAKTKPCLRNIPFDSEGDVSQLPETGVLSILQFTLHPGVDLLQPLQPVSSLWRDSLEFISTISGFQGLYWALVSQDTVYQQIIIILIQWENGLAWRRFQCSIGFSMLLGYLAESFNRCIELSLPTGLSSSKSLLELVSYRYPPRLSSTGLRSSEVEEEKQRFKEVWGVSVLPLASITPSQSGRIFAFGGWLQRDSPLEDQIFIGLLFWGDTQPGRQQDQTAFDVVTRLNELSKDATSVVSCITMPLCYIPTGYSGAKKPTKPSTDSPPWKHPLLKVNVTPIYEPTESTGPGYADQVHLKSVTEAKAVSTTCISAGPAGRWYCMGLLSQHYMPKRPEFTPKATLELITFRVRSGTSIAGAFKDLRLRLWNLAQDSEVRWGIDHENVGWYTRYSLLINPRGVQLNNEIQAEFQNLIHEFARQCGDKIFDMSQRKIRGPSELRLVKDLEISTFYIPANDYDMVSFEYAYTLYIGSSFAQLRDGISLIETPAARPTAHGWAIENNLQSDPKTVPFTSVFSWKSQAARQEWYGDYARRARAEFNRLGHIIDWLQTLCKRVDIQFLLLEEEDSEISEAILKSMMQNLSQPHKPVFTLW</sequence>
<dbReference type="VEuPathDB" id="FungiDB:ATEG_06176"/>
<protein>
    <submittedName>
        <fullName evidence="1">Uncharacterized protein</fullName>
    </submittedName>
</protein>
<gene>
    <name evidence="1" type="ORF">ATEG_06176</name>
</gene>
<organism evidence="1 2">
    <name type="scientific">Aspergillus terreus (strain NIH 2624 / FGSC A1156)</name>
    <dbReference type="NCBI Taxonomy" id="341663"/>
    <lineage>
        <taxon>Eukaryota</taxon>
        <taxon>Fungi</taxon>
        <taxon>Dikarya</taxon>
        <taxon>Ascomycota</taxon>
        <taxon>Pezizomycotina</taxon>
        <taxon>Eurotiomycetes</taxon>
        <taxon>Eurotiomycetidae</taxon>
        <taxon>Eurotiales</taxon>
        <taxon>Aspergillaceae</taxon>
        <taxon>Aspergillus</taxon>
        <taxon>Aspergillus subgen. Circumdati</taxon>
    </lineage>
</organism>
<evidence type="ECO:0000313" key="1">
    <source>
        <dbReference type="EMBL" id="EAU33937.1"/>
    </source>
</evidence>